<sequence>MKHSIKIFAVALLLSFSLTLSAFAGTWMEDSNGWRWQEKDQLSPVSSWEWIDSNGDGMSECYYFDENGYLLTNTTTPDGYTVNENGAWVADGMVRLRAANPSAAASAKKEGRELYYQAIKKSSELQGLDISGDIHMSLSYTDMEVPISMKLRLQYHDINTPNMEFLSETAMQMMGSKDAHQSFYKDGTYYSNGGTHKKYKMKIGHEDMTKNLTLGGLTGQFFAFIDNVQIAAGDSGSKTIVYSSSGDGMEPYLSNINNEIWPLLNELDFKINRISGKAVLTPEGYFSKEDITIDTTMEDDGETAGFTMNIRLDYNNPGQAVTINFPSTDGYEVVVY</sequence>
<organism evidence="3 4">
    <name type="scientific">Lacrimispora xylanolytica</name>
    <dbReference type="NCBI Taxonomy" id="29375"/>
    <lineage>
        <taxon>Bacteria</taxon>
        <taxon>Bacillati</taxon>
        <taxon>Bacillota</taxon>
        <taxon>Clostridia</taxon>
        <taxon>Lachnospirales</taxon>
        <taxon>Lachnospiraceae</taxon>
        <taxon>Lacrimispora</taxon>
    </lineage>
</organism>
<evidence type="ECO:0000313" key="3">
    <source>
        <dbReference type="EMBL" id="WAJ22862.1"/>
    </source>
</evidence>
<keyword evidence="1" id="KW-0677">Repeat</keyword>
<dbReference type="Pfam" id="PF20316">
    <property type="entry name" value="DUF6612"/>
    <property type="match status" value="1"/>
</dbReference>
<feature type="signal peptide" evidence="2">
    <location>
        <begin position="1"/>
        <end position="24"/>
    </location>
</feature>
<keyword evidence="4" id="KW-1185">Reference proteome</keyword>
<feature type="chain" id="PRO_5046762026" evidence="2">
    <location>
        <begin position="25"/>
        <end position="336"/>
    </location>
</feature>
<dbReference type="SUPFAM" id="SSF69360">
    <property type="entry name" value="Cell wall binding repeat"/>
    <property type="match status" value="1"/>
</dbReference>
<dbReference type="Proteomes" id="UP001163115">
    <property type="component" value="Chromosome"/>
</dbReference>
<protein>
    <submittedName>
        <fullName evidence="3">Uncharacterized protein</fullName>
    </submittedName>
</protein>
<proteinExistence type="predicted"/>
<dbReference type="InterPro" id="IPR018337">
    <property type="entry name" value="Cell_wall/Cho-bd_repeat"/>
</dbReference>
<dbReference type="RefSeq" id="WP_268114512.1">
    <property type="nucleotide sequence ID" value="NZ_CP113524.1"/>
</dbReference>
<name>A0ABY7A8Q1_9FIRM</name>
<dbReference type="Pfam" id="PF19085">
    <property type="entry name" value="Choline_bind_2"/>
    <property type="match status" value="1"/>
</dbReference>
<accession>A0ABY7A8Q1</accession>
<evidence type="ECO:0000256" key="2">
    <source>
        <dbReference type="SAM" id="SignalP"/>
    </source>
</evidence>
<evidence type="ECO:0000313" key="4">
    <source>
        <dbReference type="Proteomes" id="UP001163115"/>
    </source>
</evidence>
<dbReference type="Gene3D" id="2.10.270.10">
    <property type="entry name" value="Cholin Binding"/>
    <property type="match status" value="1"/>
</dbReference>
<dbReference type="InterPro" id="IPR046720">
    <property type="entry name" value="DUF6612"/>
</dbReference>
<reference evidence="3" key="1">
    <citation type="submission" date="2022-11" db="EMBL/GenBank/DDBJ databases">
        <title>Lacrimispora xylanolytica sy1, complete genome.</title>
        <authorList>
            <person name="Choi S."/>
        </authorList>
    </citation>
    <scope>NUCLEOTIDE SEQUENCE</scope>
    <source>
        <strain evidence="3">Sy1</strain>
    </source>
</reference>
<keyword evidence="2" id="KW-0732">Signal</keyword>
<dbReference type="EMBL" id="CP113524">
    <property type="protein sequence ID" value="WAJ22862.1"/>
    <property type="molecule type" value="Genomic_DNA"/>
</dbReference>
<evidence type="ECO:0000256" key="1">
    <source>
        <dbReference type="ARBA" id="ARBA00022737"/>
    </source>
</evidence>
<gene>
    <name evidence="3" type="ORF">OW255_14970</name>
</gene>